<accession>A0A9W8X9Q3</accession>
<keyword evidence="2" id="KW-1185">Reference proteome</keyword>
<dbReference type="InterPro" id="IPR050849">
    <property type="entry name" value="HAD-like_hydrolase_phosphatase"/>
</dbReference>
<dbReference type="PANTHER" id="PTHR28181">
    <property type="entry name" value="UPF0655 PROTEIN YCR015C"/>
    <property type="match status" value="1"/>
</dbReference>
<protein>
    <recommendedName>
        <fullName evidence="3">HAD-like protein</fullName>
    </recommendedName>
</protein>
<dbReference type="EMBL" id="JAPEUX010000010">
    <property type="protein sequence ID" value="KAJ4344853.1"/>
    <property type="molecule type" value="Genomic_DNA"/>
</dbReference>
<dbReference type="InterPro" id="IPR023214">
    <property type="entry name" value="HAD_sf"/>
</dbReference>
<comment type="caution">
    <text evidence="1">The sequence shown here is derived from an EMBL/GenBank/DDBJ whole genome shotgun (WGS) entry which is preliminary data.</text>
</comment>
<dbReference type="Gene3D" id="3.40.50.1000">
    <property type="entry name" value="HAD superfamily/HAD-like"/>
    <property type="match status" value="1"/>
</dbReference>
<dbReference type="InterPro" id="IPR036412">
    <property type="entry name" value="HAD-like_sf"/>
</dbReference>
<organism evidence="1 2">
    <name type="scientific">Didymosphaeria variabile</name>
    <dbReference type="NCBI Taxonomy" id="1932322"/>
    <lineage>
        <taxon>Eukaryota</taxon>
        <taxon>Fungi</taxon>
        <taxon>Dikarya</taxon>
        <taxon>Ascomycota</taxon>
        <taxon>Pezizomycotina</taxon>
        <taxon>Dothideomycetes</taxon>
        <taxon>Pleosporomycetidae</taxon>
        <taxon>Pleosporales</taxon>
        <taxon>Massarineae</taxon>
        <taxon>Didymosphaeriaceae</taxon>
        <taxon>Didymosphaeria</taxon>
    </lineage>
</organism>
<name>A0A9W8X9Q3_9PLEO</name>
<dbReference type="RefSeq" id="XP_056065305.1">
    <property type="nucleotide sequence ID" value="XM_056221318.1"/>
</dbReference>
<dbReference type="SUPFAM" id="SSF56784">
    <property type="entry name" value="HAD-like"/>
    <property type="match status" value="1"/>
</dbReference>
<dbReference type="OrthoDB" id="10255128at2759"/>
<sequence>MTRTRNPIQLILDWDGTLTKKDTLHLVAAIGYEHNRDKNLTPWDDIVQAYISDYSQHKAFYTSSTESRKTVTEESEWLASLKDVERSSIERVKAAGIFKDVTKEDVISASRSAVRDGKLQLRPGWRKLLAISEASQQQSSAAASLSIISVNWSATFIRACLQTALSNPSASDAKFMDSIPVFANELPLEEIQRTPYICTSADKLARFEEVRGEDSCTTFYVGDSATDFDCLVAADVGICIRDDPMGSGQKELKETLERLDFDVLRLSPEAFTESQGGIGVVGGDRERRDRRKIWWVAGLDEVSKFVGNC</sequence>
<evidence type="ECO:0008006" key="3">
    <source>
        <dbReference type="Google" id="ProtNLM"/>
    </source>
</evidence>
<dbReference type="Proteomes" id="UP001140513">
    <property type="component" value="Unassembled WGS sequence"/>
</dbReference>
<evidence type="ECO:0000313" key="2">
    <source>
        <dbReference type="Proteomes" id="UP001140513"/>
    </source>
</evidence>
<gene>
    <name evidence="1" type="ORF">N0V89_012597</name>
</gene>
<dbReference type="GeneID" id="80916127"/>
<reference evidence="1" key="1">
    <citation type="submission" date="2022-10" db="EMBL/GenBank/DDBJ databases">
        <title>Tapping the CABI collections for fungal endophytes: first genome assemblies for Collariella, Neodidymelliopsis, Ascochyta clinopodiicola, Didymella pomorum, Didymosphaeria variabile, Neocosmospora piperis and Neocucurbitaria cava.</title>
        <authorList>
            <person name="Hill R."/>
        </authorList>
    </citation>
    <scope>NUCLEOTIDE SEQUENCE</scope>
    <source>
        <strain evidence="1">IMI 356815</strain>
    </source>
</reference>
<dbReference type="AlphaFoldDB" id="A0A9W8X9Q3"/>
<proteinExistence type="predicted"/>
<evidence type="ECO:0000313" key="1">
    <source>
        <dbReference type="EMBL" id="KAJ4344853.1"/>
    </source>
</evidence>
<dbReference type="PANTHER" id="PTHR28181:SF1">
    <property type="entry name" value="COLD TOLERANCE PROTEIN 1"/>
    <property type="match status" value="1"/>
</dbReference>